<dbReference type="Proteomes" id="UP001595979">
    <property type="component" value="Unassembled WGS sequence"/>
</dbReference>
<comment type="caution">
    <text evidence="2">The sequence shown here is derived from an EMBL/GenBank/DDBJ whole genome shotgun (WGS) entry which is preliminary data.</text>
</comment>
<gene>
    <name evidence="2" type="ORF">ACFPQ6_03375</name>
</gene>
<keyword evidence="3" id="KW-1185">Reference proteome</keyword>
<proteinExistence type="predicted"/>
<name>A0ABW1DF39_9DEIO</name>
<feature type="chain" id="PRO_5045063369" description="Organic solvent tolerance-like N-terminal domain-containing protein" evidence="1">
    <location>
        <begin position="27"/>
        <end position="246"/>
    </location>
</feature>
<dbReference type="RefSeq" id="WP_380046404.1">
    <property type="nucleotide sequence ID" value="NZ_JBHSOH010000005.1"/>
</dbReference>
<dbReference type="EMBL" id="JBHSOH010000005">
    <property type="protein sequence ID" value="MFC5847342.1"/>
    <property type="molecule type" value="Genomic_DNA"/>
</dbReference>
<reference evidence="3" key="1">
    <citation type="journal article" date="2019" name="Int. J. Syst. Evol. Microbiol.">
        <title>The Global Catalogue of Microorganisms (GCM) 10K type strain sequencing project: providing services to taxonomists for standard genome sequencing and annotation.</title>
        <authorList>
            <consortium name="The Broad Institute Genomics Platform"/>
            <consortium name="The Broad Institute Genome Sequencing Center for Infectious Disease"/>
            <person name="Wu L."/>
            <person name="Ma J."/>
        </authorList>
    </citation>
    <scope>NUCLEOTIDE SEQUENCE [LARGE SCALE GENOMIC DNA]</scope>
    <source>
        <strain evidence="3">CGMCC 1.15053</strain>
    </source>
</reference>
<evidence type="ECO:0000313" key="3">
    <source>
        <dbReference type="Proteomes" id="UP001595979"/>
    </source>
</evidence>
<organism evidence="2 3">
    <name type="scientific">Deinococcus petrolearius</name>
    <dbReference type="NCBI Taxonomy" id="1751295"/>
    <lineage>
        <taxon>Bacteria</taxon>
        <taxon>Thermotogati</taxon>
        <taxon>Deinococcota</taxon>
        <taxon>Deinococci</taxon>
        <taxon>Deinococcales</taxon>
        <taxon>Deinococcaceae</taxon>
        <taxon>Deinococcus</taxon>
    </lineage>
</organism>
<keyword evidence="1" id="KW-0732">Signal</keyword>
<accession>A0ABW1DF39</accession>
<sequence>MRPLASALTSPLVLLALLPACAPAYTAPSGDAAFRAAFSSAGVAWVSGGRACVARAPEYLPVCPRLGRAVDVAWNGGDAWAAVPGAGLAVTLDRAARSVTAGAVAALSGALIYRQDGSALTYEGAAAGQVAGGPSAAVTGGDGADYVVLAGQLRRSGAVVEAAAQAHLYATATGAATAAVPTASGSAGDTYRLRGGQLERADASGQVTARTPHGPGRVGVVGEDVVTVSASGELRRYTQALVPLAP</sequence>
<evidence type="ECO:0000256" key="1">
    <source>
        <dbReference type="SAM" id="SignalP"/>
    </source>
</evidence>
<evidence type="ECO:0000313" key="2">
    <source>
        <dbReference type="EMBL" id="MFC5847342.1"/>
    </source>
</evidence>
<feature type="signal peptide" evidence="1">
    <location>
        <begin position="1"/>
        <end position="26"/>
    </location>
</feature>
<evidence type="ECO:0008006" key="4">
    <source>
        <dbReference type="Google" id="ProtNLM"/>
    </source>
</evidence>
<protein>
    <recommendedName>
        <fullName evidence="4">Organic solvent tolerance-like N-terminal domain-containing protein</fullName>
    </recommendedName>
</protein>